<evidence type="ECO:0000313" key="3">
    <source>
        <dbReference type="Proteomes" id="UP000721954"/>
    </source>
</evidence>
<keyword evidence="3" id="KW-1185">Reference proteome</keyword>
<dbReference type="InterPro" id="IPR036866">
    <property type="entry name" value="RibonucZ/Hydroxyglut_hydro"/>
</dbReference>
<name>A0ABS3XX46_9ACTN</name>
<dbReference type="PANTHER" id="PTHR42951:SF4">
    <property type="entry name" value="ACYL-COENZYME A THIOESTERASE MBLAC2"/>
    <property type="match status" value="1"/>
</dbReference>
<dbReference type="SUPFAM" id="SSF56281">
    <property type="entry name" value="Metallo-hydrolase/oxidoreductase"/>
    <property type="match status" value="1"/>
</dbReference>
<dbReference type="PANTHER" id="PTHR42951">
    <property type="entry name" value="METALLO-BETA-LACTAMASE DOMAIN-CONTAINING"/>
    <property type="match status" value="1"/>
</dbReference>
<feature type="domain" description="Metallo-beta-lactamase" evidence="1">
    <location>
        <begin position="51"/>
        <end position="237"/>
    </location>
</feature>
<dbReference type="Pfam" id="PF00753">
    <property type="entry name" value="Lactamase_B"/>
    <property type="match status" value="1"/>
</dbReference>
<dbReference type="InterPro" id="IPR050855">
    <property type="entry name" value="NDM-1-like"/>
</dbReference>
<sequence length="320" mass="34699">MMYEHLPVVHEMSERPPGFIAPNLSPADLRLQPQELAEGVYALMANEVPKDNNGLIVGTKAALVVDSGITPGIGRHIQEVAAELTDKPVRYLANTTYHGDHTFGNTAFGEEVTVVSSRINKAAMTDLAAEKRLRSESMYGDRSLDHVLTWRKPDAVFDRFCEIDLGGLVVQLWHLGPGNGLGDTVVHVPATKVTFTGNFVLPAGVTPMMLRGDPVSYAHSLRTMRAVLDVETLVPGHGYLGPAEPGVSAWISYLEHLAAAVHRGKEAGVPVEVLCDELPMWGIQPAAGAPEHFQALVRSLHRLNVLLTYRWLGGVSTQAP</sequence>
<comment type="caution">
    <text evidence="2">The sequence shown here is derived from an EMBL/GenBank/DDBJ whole genome shotgun (WGS) entry which is preliminary data.</text>
</comment>
<protein>
    <submittedName>
        <fullName evidence="2">MBL fold metallo-hydrolase</fullName>
    </submittedName>
</protein>
<reference evidence="2 3" key="1">
    <citation type="submission" date="2021-02" db="EMBL/GenBank/DDBJ databases">
        <title>Streptomyces spirodelae sp. nov., isolated from duckweed.</title>
        <authorList>
            <person name="Saimee Y."/>
            <person name="Duangmal K."/>
        </authorList>
    </citation>
    <scope>NUCLEOTIDE SEQUENCE [LARGE SCALE GENOMIC DNA]</scope>
    <source>
        <strain evidence="2 3">DSM 42105</strain>
    </source>
</reference>
<evidence type="ECO:0000313" key="2">
    <source>
        <dbReference type="EMBL" id="MBO8199978.1"/>
    </source>
</evidence>
<evidence type="ECO:0000259" key="1">
    <source>
        <dbReference type="SMART" id="SM00849"/>
    </source>
</evidence>
<dbReference type="CDD" id="cd16282">
    <property type="entry name" value="metallo-hydrolase-like_MBL-fold"/>
    <property type="match status" value="1"/>
</dbReference>
<proteinExistence type="predicted"/>
<gene>
    <name evidence="2" type="ORF">JW613_16995</name>
</gene>
<dbReference type="Proteomes" id="UP000721954">
    <property type="component" value="Unassembled WGS sequence"/>
</dbReference>
<dbReference type="InterPro" id="IPR001279">
    <property type="entry name" value="Metallo-B-lactamas"/>
</dbReference>
<accession>A0ABS3XX46</accession>
<organism evidence="2 3">
    <name type="scientific">Streptomyces smyrnaeus</name>
    <dbReference type="NCBI Taxonomy" id="1387713"/>
    <lineage>
        <taxon>Bacteria</taxon>
        <taxon>Bacillati</taxon>
        <taxon>Actinomycetota</taxon>
        <taxon>Actinomycetes</taxon>
        <taxon>Kitasatosporales</taxon>
        <taxon>Streptomycetaceae</taxon>
        <taxon>Streptomyces</taxon>
    </lineage>
</organism>
<dbReference type="EMBL" id="JAFFZM010000009">
    <property type="protein sequence ID" value="MBO8199978.1"/>
    <property type="molecule type" value="Genomic_DNA"/>
</dbReference>
<dbReference type="SMART" id="SM00849">
    <property type="entry name" value="Lactamase_B"/>
    <property type="match status" value="1"/>
</dbReference>
<dbReference type="Gene3D" id="3.60.15.10">
    <property type="entry name" value="Ribonuclease Z/Hydroxyacylglutathione hydrolase-like"/>
    <property type="match status" value="1"/>
</dbReference>